<keyword evidence="5" id="KW-0963">Cytoplasm</keyword>
<feature type="transmembrane region" description="Helical" evidence="13">
    <location>
        <begin position="44"/>
        <end position="65"/>
    </location>
</feature>
<accession>A0A8C6PN65</accession>
<evidence type="ECO:0000313" key="14">
    <source>
        <dbReference type="Ensembl" id="ENSNFUP00015045451.1"/>
    </source>
</evidence>
<evidence type="ECO:0000256" key="11">
    <source>
        <dbReference type="ARBA" id="ARBA00023180"/>
    </source>
</evidence>
<evidence type="ECO:0000256" key="10">
    <source>
        <dbReference type="ARBA" id="ARBA00023157"/>
    </source>
</evidence>
<dbReference type="GeneTree" id="ENSGT00940000158509"/>
<keyword evidence="6 13" id="KW-0812">Transmembrane</keyword>
<dbReference type="Ensembl" id="ENSNFUT00015047439.1">
    <property type="protein sequence ID" value="ENSNFUP00015045451.1"/>
    <property type="gene ID" value="ENSNFUG00015021597.1"/>
</dbReference>
<keyword evidence="9 13" id="KW-0472">Membrane</keyword>
<dbReference type="PANTHER" id="PTHR12939:SF6">
    <property type="entry name" value="DELTA-SARCOGLYCAN"/>
    <property type="match status" value="1"/>
</dbReference>
<keyword evidence="15" id="KW-1185">Reference proteome</keyword>
<dbReference type="Pfam" id="PF04790">
    <property type="entry name" value="Sarcoglycan_1"/>
    <property type="match status" value="1"/>
</dbReference>
<dbReference type="AlphaFoldDB" id="A0A8C6PN65"/>
<dbReference type="GO" id="GO:0060047">
    <property type="term" value="P:heart contraction"/>
    <property type="evidence" value="ECO:0007669"/>
    <property type="project" value="TreeGrafter"/>
</dbReference>
<reference evidence="14" key="1">
    <citation type="submission" date="2014-08" db="EMBL/GenBank/DDBJ databases">
        <authorList>
            <person name="Senf B."/>
            <person name="Petzold A."/>
            <person name="Downie B.R."/>
            <person name="Koch P."/>
            <person name="Platzer M."/>
        </authorList>
    </citation>
    <scope>NUCLEOTIDE SEQUENCE [LARGE SCALE GENOMIC DNA]</scope>
    <source>
        <strain evidence="14">GRZ</strain>
    </source>
</reference>
<evidence type="ECO:0000256" key="5">
    <source>
        <dbReference type="ARBA" id="ARBA00022490"/>
    </source>
</evidence>
<comment type="subcellular location">
    <subcellularLocation>
        <location evidence="2">Cell membrane</location>
        <location evidence="2">Sarcolemma</location>
        <topology evidence="2">Single-pass type II membrane protein</topology>
    </subcellularLocation>
    <subcellularLocation>
        <location evidence="1">Cytoplasm</location>
        <location evidence="1">Cytoskeleton</location>
    </subcellularLocation>
</comment>
<comment type="similarity">
    <text evidence="3">Belongs to the sarcoglycan beta/delta/gamma/zeta family.</text>
</comment>
<evidence type="ECO:0000256" key="9">
    <source>
        <dbReference type="ARBA" id="ARBA00023136"/>
    </source>
</evidence>
<keyword evidence="4" id="KW-1003">Cell membrane</keyword>
<evidence type="ECO:0000256" key="13">
    <source>
        <dbReference type="SAM" id="Phobius"/>
    </source>
</evidence>
<organism evidence="14 15">
    <name type="scientific">Nothobranchius furzeri</name>
    <name type="common">Turquoise killifish</name>
    <dbReference type="NCBI Taxonomy" id="105023"/>
    <lineage>
        <taxon>Eukaryota</taxon>
        <taxon>Metazoa</taxon>
        <taxon>Chordata</taxon>
        <taxon>Craniata</taxon>
        <taxon>Vertebrata</taxon>
        <taxon>Euteleostomi</taxon>
        <taxon>Actinopterygii</taxon>
        <taxon>Neopterygii</taxon>
        <taxon>Teleostei</taxon>
        <taxon>Neoteleostei</taxon>
        <taxon>Acanthomorphata</taxon>
        <taxon>Ovalentaria</taxon>
        <taxon>Atherinomorphae</taxon>
        <taxon>Cyprinodontiformes</taxon>
        <taxon>Nothobranchiidae</taxon>
        <taxon>Nothobranchius</taxon>
    </lineage>
</organism>
<dbReference type="GO" id="GO:0005856">
    <property type="term" value="C:cytoskeleton"/>
    <property type="evidence" value="ECO:0007669"/>
    <property type="project" value="UniProtKB-SubCell"/>
</dbReference>
<dbReference type="InterPro" id="IPR039972">
    <property type="entry name" value="Sarcoglycan_gamma/delta/zeta"/>
</dbReference>
<keyword evidence="11" id="KW-0325">Glycoprotein</keyword>
<dbReference type="InterPro" id="IPR006875">
    <property type="entry name" value="Sarcoglycan"/>
</dbReference>
<name>A0A8C6PN65_NOTFU</name>
<evidence type="ECO:0000256" key="3">
    <source>
        <dbReference type="ARBA" id="ARBA00007574"/>
    </source>
</evidence>
<keyword evidence="7" id="KW-0735">Signal-anchor</keyword>
<dbReference type="GO" id="GO:0016012">
    <property type="term" value="C:sarcoglycan complex"/>
    <property type="evidence" value="ECO:0007669"/>
    <property type="project" value="InterPro"/>
</dbReference>
<reference evidence="14" key="3">
    <citation type="submission" date="2025-09" db="UniProtKB">
        <authorList>
            <consortium name="Ensembl"/>
        </authorList>
    </citation>
    <scope>IDENTIFICATION</scope>
</reference>
<evidence type="ECO:0000256" key="1">
    <source>
        <dbReference type="ARBA" id="ARBA00004245"/>
    </source>
</evidence>
<protein>
    <recommendedName>
        <fullName evidence="16">Sarcoglycan, delta (Dystrophin-associated glycoprotein)</fullName>
    </recommendedName>
</protein>
<dbReference type="Proteomes" id="UP000694548">
    <property type="component" value="Chromosome sgr12"/>
</dbReference>
<dbReference type="GO" id="GO:0042383">
    <property type="term" value="C:sarcolemma"/>
    <property type="evidence" value="ECO:0007669"/>
    <property type="project" value="UniProtKB-SubCell"/>
</dbReference>
<evidence type="ECO:0000256" key="7">
    <source>
        <dbReference type="ARBA" id="ARBA00022968"/>
    </source>
</evidence>
<sequence length="181" mass="20894">MPRPLRHCHQPQLCRYSQYSHNFTTFSEKPQVYKVGIYDWRKRCLYFFILLLMILINLTSTQSFMKACMLFLQSSRNISVNIVNSNNQMLTQLITGSSGFKARGKMFEVKPTSGKLLFSADEQKVVVGGERLSVMGAEEEVFSKSVETPHVRADPKVRVLQNCWKTISGNYLLKLIKRMPF</sequence>
<evidence type="ECO:0000256" key="12">
    <source>
        <dbReference type="ARBA" id="ARBA00023212"/>
    </source>
</evidence>
<evidence type="ECO:0000256" key="6">
    <source>
        <dbReference type="ARBA" id="ARBA00022692"/>
    </source>
</evidence>
<reference evidence="14" key="2">
    <citation type="submission" date="2025-08" db="UniProtKB">
        <authorList>
            <consortium name="Ensembl"/>
        </authorList>
    </citation>
    <scope>IDENTIFICATION</scope>
</reference>
<keyword evidence="10" id="KW-1015">Disulfide bond</keyword>
<keyword evidence="8 13" id="KW-1133">Transmembrane helix</keyword>
<dbReference type="GO" id="GO:0048738">
    <property type="term" value="P:cardiac muscle tissue development"/>
    <property type="evidence" value="ECO:0007669"/>
    <property type="project" value="TreeGrafter"/>
</dbReference>
<evidence type="ECO:0000256" key="2">
    <source>
        <dbReference type="ARBA" id="ARBA00004274"/>
    </source>
</evidence>
<evidence type="ECO:0000313" key="15">
    <source>
        <dbReference type="Proteomes" id="UP000694548"/>
    </source>
</evidence>
<evidence type="ECO:0000256" key="4">
    <source>
        <dbReference type="ARBA" id="ARBA00022475"/>
    </source>
</evidence>
<evidence type="ECO:0000256" key="8">
    <source>
        <dbReference type="ARBA" id="ARBA00022989"/>
    </source>
</evidence>
<proteinExistence type="inferred from homology"/>
<keyword evidence="12" id="KW-0206">Cytoskeleton</keyword>
<dbReference type="PANTHER" id="PTHR12939">
    <property type="entry name" value="SARCOGLYCAN"/>
    <property type="match status" value="1"/>
</dbReference>
<evidence type="ECO:0008006" key="16">
    <source>
        <dbReference type="Google" id="ProtNLM"/>
    </source>
</evidence>